<organism evidence="1 2">
    <name type="scientific">Hypoxylon rubiginosum</name>
    <dbReference type="NCBI Taxonomy" id="110542"/>
    <lineage>
        <taxon>Eukaryota</taxon>
        <taxon>Fungi</taxon>
        <taxon>Dikarya</taxon>
        <taxon>Ascomycota</taxon>
        <taxon>Pezizomycotina</taxon>
        <taxon>Sordariomycetes</taxon>
        <taxon>Xylariomycetidae</taxon>
        <taxon>Xylariales</taxon>
        <taxon>Hypoxylaceae</taxon>
        <taxon>Hypoxylon</taxon>
    </lineage>
</organism>
<sequence>MAAANALFWTSNGWDGSEDVAIISLEHCTHLPATAHTEIASLELFKTVIVTLQGSSAVVILSRSLTGQYTESFATLLGVDSIFWPFSIIGLVRLCCAFWLTDNYSFSGLTLAEFYIQTDTKIETIRRASFDSLLEQPNIKDKSAEQRFRAISYWPSRAFRIMFFLIISSLLVLSFIWILPTNANVSDLNFTTTSLITVSFYTSILSVTTPIFAFYLFQNRKTTILPCINSPWYKAYTVFIMVFAVVLFIVASIETKITTCGLFTSGPFAYDIASVCSSGGRQFTPLIPRAIQHNTGSASLEWEAPRGISTTQRQGQKTSGFTILPVIVWGFAVIGTSPKLLLH</sequence>
<evidence type="ECO:0000313" key="1">
    <source>
        <dbReference type="EMBL" id="KAI6080591.1"/>
    </source>
</evidence>
<accession>A0ACC0CJS0</accession>
<dbReference type="EMBL" id="MU394433">
    <property type="protein sequence ID" value="KAI6080591.1"/>
    <property type="molecule type" value="Genomic_DNA"/>
</dbReference>
<dbReference type="Proteomes" id="UP001497680">
    <property type="component" value="Unassembled WGS sequence"/>
</dbReference>
<evidence type="ECO:0000313" key="2">
    <source>
        <dbReference type="Proteomes" id="UP001497680"/>
    </source>
</evidence>
<name>A0ACC0CJS0_9PEZI</name>
<reference evidence="1 2" key="1">
    <citation type="journal article" date="2022" name="New Phytol.">
        <title>Ecological generalism drives hyperdiversity of secondary metabolite gene clusters in xylarialean endophytes.</title>
        <authorList>
            <person name="Franco M.E.E."/>
            <person name="Wisecaver J.H."/>
            <person name="Arnold A.E."/>
            <person name="Ju Y.M."/>
            <person name="Slot J.C."/>
            <person name="Ahrendt S."/>
            <person name="Moore L.P."/>
            <person name="Eastman K.E."/>
            <person name="Scott K."/>
            <person name="Konkel Z."/>
            <person name="Mondo S.J."/>
            <person name="Kuo A."/>
            <person name="Hayes R.D."/>
            <person name="Haridas S."/>
            <person name="Andreopoulos B."/>
            <person name="Riley R."/>
            <person name="LaButti K."/>
            <person name="Pangilinan J."/>
            <person name="Lipzen A."/>
            <person name="Amirebrahimi M."/>
            <person name="Yan J."/>
            <person name="Adam C."/>
            <person name="Keymanesh K."/>
            <person name="Ng V."/>
            <person name="Louie K."/>
            <person name="Northen T."/>
            <person name="Drula E."/>
            <person name="Henrissat B."/>
            <person name="Hsieh H.M."/>
            <person name="Youens-Clark K."/>
            <person name="Lutzoni F."/>
            <person name="Miadlikowska J."/>
            <person name="Eastwood D.C."/>
            <person name="Hamelin R.C."/>
            <person name="Grigoriev I.V."/>
            <person name="U'Ren J.M."/>
        </authorList>
    </citation>
    <scope>NUCLEOTIDE SEQUENCE [LARGE SCALE GENOMIC DNA]</scope>
    <source>
        <strain evidence="1 2">ER1909</strain>
    </source>
</reference>
<proteinExistence type="predicted"/>
<protein>
    <submittedName>
        <fullName evidence="1">Uncharacterized protein</fullName>
    </submittedName>
</protein>
<keyword evidence="2" id="KW-1185">Reference proteome</keyword>
<comment type="caution">
    <text evidence="1">The sequence shown here is derived from an EMBL/GenBank/DDBJ whole genome shotgun (WGS) entry which is preliminary data.</text>
</comment>
<gene>
    <name evidence="1" type="ORF">F4821DRAFT_251176</name>
</gene>